<gene>
    <name evidence="1" type="ORF">M409DRAFT_57293</name>
</gene>
<dbReference type="Proteomes" id="UP000799537">
    <property type="component" value="Unassembled WGS sequence"/>
</dbReference>
<keyword evidence="2" id="KW-1185">Reference proteome</keyword>
<dbReference type="EMBL" id="ML993607">
    <property type="protein sequence ID" value="KAF2163816.1"/>
    <property type="molecule type" value="Genomic_DNA"/>
</dbReference>
<evidence type="ECO:0000313" key="1">
    <source>
        <dbReference type="EMBL" id="KAF2163816.1"/>
    </source>
</evidence>
<protein>
    <recommendedName>
        <fullName evidence="3">F-box domain-containing protein</fullName>
    </recommendedName>
</protein>
<evidence type="ECO:0008006" key="3">
    <source>
        <dbReference type="Google" id="ProtNLM"/>
    </source>
</evidence>
<dbReference type="AlphaFoldDB" id="A0A6A6CEG2"/>
<evidence type="ECO:0000313" key="2">
    <source>
        <dbReference type="Proteomes" id="UP000799537"/>
    </source>
</evidence>
<proteinExistence type="predicted"/>
<organism evidence="1 2">
    <name type="scientific">Zasmidium cellare ATCC 36951</name>
    <dbReference type="NCBI Taxonomy" id="1080233"/>
    <lineage>
        <taxon>Eukaryota</taxon>
        <taxon>Fungi</taxon>
        <taxon>Dikarya</taxon>
        <taxon>Ascomycota</taxon>
        <taxon>Pezizomycotina</taxon>
        <taxon>Dothideomycetes</taxon>
        <taxon>Dothideomycetidae</taxon>
        <taxon>Mycosphaerellales</taxon>
        <taxon>Mycosphaerellaceae</taxon>
        <taxon>Zasmidium</taxon>
    </lineage>
</organism>
<dbReference type="GeneID" id="54566860"/>
<name>A0A6A6CEG2_ZASCE</name>
<dbReference type="RefSeq" id="XP_033664705.1">
    <property type="nucleotide sequence ID" value="XM_033813588.1"/>
</dbReference>
<sequence length="373" mass="41784">MAIEECPRSRFLELPQEVRDLIYSFAFDETLSPPPEYREFLDDKEVSPSPEPSVFGIDVKPSPFKTHYPSTPPRPAWYALLLCCRQTAADVREYFTSKSCHSDDTATLTLTLTSTTAKAFWTSLPTTTRNLQINLLVTHFFDAALLHPYPSPKDNIALHTIFNLLKRYLTRGPHLAHPSKLPEPTRPSLESVTIKVAPAWKEEDMAFMYGNPAEQLGVVKGVLRGWVEGFCASAAVLGGVGRVEVEGVGEWVVTGDVWDEEVVTPASFYDTFIDIYYFFLHGTTYTILTTLSTTPSNKPDHPSKMFTTPTSDVSDELIAAQQIKLKETQQTINDGFEAAYESLREWQNTMAVAKVEEAEANEKREAELDARGC</sequence>
<accession>A0A6A6CEG2</accession>
<reference evidence="1" key="1">
    <citation type="journal article" date="2020" name="Stud. Mycol.">
        <title>101 Dothideomycetes genomes: a test case for predicting lifestyles and emergence of pathogens.</title>
        <authorList>
            <person name="Haridas S."/>
            <person name="Albert R."/>
            <person name="Binder M."/>
            <person name="Bloem J."/>
            <person name="Labutti K."/>
            <person name="Salamov A."/>
            <person name="Andreopoulos B."/>
            <person name="Baker S."/>
            <person name="Barry K."/>
            <person name="Bills G."/>
            <person name="Bluhm B."/>
            <person name="Cannon C."/>
            <person name="Castanera R."/>
            <person name="Culley D."/>
            <person name="Daum C."/>
            <person name="Ezra D."/>
            <person name="Gonzalez J."/>
            <person name="Henrissat B."/>
            <person name="Kuo A."/>
            <person name="Liang C."/>
            <person name="Lipzen A."/>
            <person name="Lutzoni F."/>
            <person name="Magnuson J."/>
            <person name="Mondo S."/>
            <person name="Nolan M."/>
            <person name="Ohm R."/>
            <person name="Pangilinan J."/>
            <person name="Park H.-J."/>
            <person name="Ramirez L."/>
            <person name="Alfaro M."/>
            <person name="Sun H."/>
            <person name="Tritt A."/>
            <person name="Yoshinaga Y."/>
            <person name="Zwiers L.-H."/>
            <person name="Turgeon B."/>
            <person name="Goodwin S."/>
            <person name="Spatafora J."/>
            <person name="Crous P."/>
            <person name="Grigoriev I."/>
        </authorList>
    </citation>
    <scope>NUCLEOTIDE SEQUENCE</scope>
    <source>
        <strain evidence="1">ATCC 36951</strain>
    </source>
</reference>